<evidence type="ECO:0000256" key="1">
    <source>
        <dbReference type="SAM" id="MobiDB-lite"/>
    </source>
</evidence>
<gene>
    <name evidence="2" type="ORF">QJS10_CPA06g01242</name>
</gene>
<accession>A0AAV9EKA4</accession>
<dbReference type="PANTHER" id="PTHR36795">
    <property type="entry name" value="OS01G0938400 PROTEIN"/>
    <property type="match status" value="1"/>
</dbReference>
<proteinExistence type="predicted"/>
<dbReference type="Proteomes" id="UP001180020">
    <property type="component" value="Unassembled WGS sequence"/>
</dbReference>
<evidence type="ECO:0000313" key="3">
    <source>
        <dbReference type="Proteomes" id="UP001180020"/>
    </source>
</evidence>
<organism evidence="2 3">
    <name type="scientific">Acorus calamus</name>
    <name type="common">Sweet flag</name>
    <dbReference type="NCBI Taxonomy" id="4465"/>
    <lineage>
        <taxon>Eukaryota</taxon>
        <taxon>Viridiplantae</taxon>
        <taxon>Streptophyta</taxon>
        <taxon>Embryophyta</taxon>
        <taxon>Tracheophyta</taxon>
        <taxon>Spermatophyta</taxon>
        <taxon>Magnoliopsida</taxon>
        <taxon>Liliopsida</taxon>
        <taxon>Acoraceae</taxon>
        <taxon>Acorus</taxon>
    </lineage>
</organism>
<keyword evidence="3" id="KW-1185">Reference proteome</keyword>
<dbReference type="PANTHER" id="PTHR36795:SF2">
    <property type="entry name" value="OS01G0938400 PROTEIN"/>
    <property type="match status" value="1"/>
</dbReference>
<dbReference type="EMBL" id="JAUJYO010000006">
    <property type="protein sequence ID" value="KAK1313886.1"/>
    <property type="molecule type" value="Genomic_DNA"/>
</dbReference>
<comment type="caution">
    <text evidence="2">The sequence shown here is derived from an EMBL/GenBank/DDBJ whole genome shotgun (WGS) entry which is preliminary data.</text>
</comment>
<dbReference type="AlphaFoldDB" id="A0AAV9EKA4"/>
<reference evidence="2" key="2">
    <citation type="submission" date="2023-06" db="EMBL/GenBank/DDBJ databases">
        <authorList>
            <person name="Ma L."/>
            <person name="Liu K.-W."/>
            <person name="Li Z."/>
            <person name="Hsiao Y.-Y."/>
            <person name="Qi Y."/>
            <person name="Fu T."/>
            <person name="Tang G."/>
            <person name="Zhang D."/>
            <person name="Sun W.-H."/>
            <person name="Liu D.-K."/>
            <person name="Li Y."/>
            <person name="Chen G.-Z."/>
            <person name="Liu X.-D."/>
            <person name="Liao X.-Y."/>
            <person name="Jiang Y.-T."/>
            <person name="Yu X."/>
            <person name="Hao Y."/>
            <person name="Huang J."/>
            <person name="Zhao X.-W."/>
            <person name="Ke S."/>
            <person name="Chen Y.-Y."/>
            <person name="Wu W.-L."/>
            <person name="Hsu J.-L."/>
            <person name="Lin Y.-F."/>
            <person name="Huang M.-D."/>
            <person name="Li C.-Y."/>
            <person name="Huang L."/>
            <person name="Wang Z.-W."/>
            <person name="Zhao X."/>
            <person name="Zhong W.-Y."/>
            <person name="Peng D.-H."/>
            <person name="Ahmad S."/>
            <person name="Lan S."/>
            <person name="Zhang J.-S."/>
            <person name="Tsai W.-C."/>
            <person name="Van De Peer Y."/>
            <person name="Liu Z.-J."/>
        </authorList>
    </citation>
    <scope>NUCLEOTIDE SEQUENCE</scope>
    <source>
        <strain evidence="2">CP</strain>
        <tissue evidence="2">Leaves</tissue>
    </source>
</reference>
<reference evidence="2" key="1">
    <citation type="journal article" date="2023" name="Nat. Commun.">
        <title>Diploid and tetraploid genomes of Acorus and the evolution of monocots.</title>
        <authorList>
            <person name="Ma L."/>
            <person name="Liu K.W."/>
            <person name="Li Z."/>
            <person name="Hsiao Y.Y."/>
            <person name="Qi Y."/>
            <person name="Fu T."/>
            <person name="Tang G.D."/>
            <person name="Zhang D."/>
            <person name="Sun W.H."/>
            <person name="Liu D.K."/>
            <person name="Li Y."/>
            <person name="Chen G.Z."/>
            <person name="Liu X.D."/>
            <person name="Liao X.Y."/>
            <person name="Jiang Y.T."/>
            <person name="Yu X."/>
            <person name="Hao Y."/>
            <person name="Huang J."/>
            <person name="Zhao X.W."/>
            <person name="Ke S."/>
            <person name="Chen Y.Y."/>
            <person name="Wu W.L."/>
            <person name="Hsu J.L."/>
            <person name="Lin Y.F."/>
            <person name="Huang M.D."/>
            <person name="Li C.Y."/>
            <person name="Huang L."/>
            <person name="Wang Z.W."/>
            <person name="Zhao X."/>
            <person name="Zhong W.Y."/>
            <person name="Peng D.H."/>
            <person name="Ahmad S."/>
            <person name="Lan S."/>
            <person name="Zhang J.S."/>
            <person name="Tsai W.C."/>
            <person name="Van de Peer Y."/>
            <person name="Liu Z.J."/>
        </authorList>
    </citation>
    <scope>NUCLEOTIDE SEQUENCE</scope>
    <source>
        <strain evidence="2">CP</strain>
    </source>
</reference>
<sequence length="128" mass="15345">MKLSYQKLKKQRDDYEEGEDDELDALVRKYKRWLRLRRPRRPRVRVPKLARALRRKARAVCYRVRVSFGRVVERLRESRSHMGELFGGNYLFMQVSPASLKCYSDHRRAMHMHANGVHVLNAPRYCIS</sequence>
<protein>
    <submittedName>
        <fullName evidence="2">Uncharacterized protein</fullName>
    </submittedName>
</protein>
<name>A0AAV9EKA4_ACOCL</name>
<evidence type="ECO:0000313" key="2">
    <source>
        <dbReference type="EMBL" id="KAK1313886.1"/>
    </source>
</evidence>
<feature type="region of interest" description="Disordered" evidence="1">
    <location>
        <begin position="1"/>
        <end position="20"/>
    </location>
</feature>